<dbReference type="PANTHER" id="PTHR45937">
    <property type="entry name" value="ASPARAGINE SYNTHETASE DOMAIN-CONTAINING PROTEIN 1"/>
    <property type="match status" value="1"/>
</dbReference>
<dbReference type="InterPro" id="IPR029055">
    <property type="entry name" value="Ntn_hydrolases_N"/>
</dbReference>
<dbReference type="STRING" id="1051890.A0A3N4LTQ6"/>
<dbReference type="Gene3D" id="3.40.50.620">
    <property type="entry name" value="HUPs"/>
    <property type="match status" value="1"/>
</dbReference>
<dbReference type="Gene3D" id="3.60.20.10">
    <property type="entry name" value="Glutamine Phosphoribosylpyrophosphate, subunit 1, domain 1"/>
    <property type="match status" value="1"/>
</dbReference>
<dbReference type="CDD" id="cd03766">
    <property type="entry name" value="Gn_AT_II_novel"/>
    <property type="match status" value="1"/>
</dbReference>
<dbReference type="InterPro" id="IPR017932">
    <property type="entry name" value="GATase_2_dom"/>
</dbReference>
<dbReference type="CDD" id="cd01991">
    <property type="entry name" value="Asn_synthase_B_C"/>
    <property type="match status" value="1"/>
</dbReference>
<keyword evidence="2" id="KW-0061">Asparagine biosynthesis</keyword>
<evidence type="ECO:0000256" key="3">
    <source>
        <dbReference type="ARBA" id="ARBA00022962"/>
    </source>
</evidence>
<name>A0A3N4LTQ6_9PEZI</name>
<feature type="region of interest" description="Disordered" evidence="4">
    <location>
        <begin position="334"/>
        <end position="373"/>
    </location>
</feature>
<sequence>MCGILFRLSSQPPPAPSLLPSSLLTLVSNRGPNFCSTHTITHTSSSISTGRHHLQFTSTVLSLRGDHLAPQPLTCSTTGSVLCWNGEAWRIAGHELPREKNDGEEVFKLLLGAEGEGVKGVTRAIGSISGPFAFVFYDKPNGRVWFGRDCLGRRSLLRHQASVERDGHDGVIVASVTDGDKQKGWEEVEADGVYYIDLDRSTPVLQLADLQQVPFLQQGDTSTDGVHMQLPFPPLNRTLPPSIPPHPLTLDSRAPHELKVLLQEAVRLRVQHIYTPGQPLHEAGGLEKKKSKVGILFSGGLDCTVIARLAHEVLPHDEPIDLLNVAFENPRVVEARTNGSTPPKNNKKKKLKDSTAELNGATPAPAPDIPTPPVPIDPYSLCPDRQTCISSLRDLQSSCPTRTFNLILINIPLTETLSHRQSVIDLIYPHNTEMDLSIALAFYFASRGRGALYNPNSTQESPSKPYTTPARILLSGLGADELFAGYARHETAFRREGYDALLTELDLDVGRLGKRNLGRDDRVISQWGKEGRYPFLDEKVVVWAMERGVWEKCDFEKRKDGNVEGEGGKKVLRLVAQMLGMQNVSWEKKRAVQFGARTAKMECHPRGGRVKGTRLLI</sequence>
<dbReference type="PROSITE" id="PS51278">
    <property type="entry name" value="GATASE_TYPE_2"/>
    <property type="match status" value="1"/>
</dbReference>
<keyword evidence="3" id="KW-0315">Glutamine amidotransferase</keyword>
<dbReference type="OrthoDB" id="10252281at2759"/>
<evidence type="ECO:0000313" key="6">
    <source>
        <dbReference type="EMBL" id="RPB25048.1"/>
    </source>
</evidence>
<evidence type="ECO:0000259" key="5">
    <source>
        <dbReference type="PROSITE" id="PS51278"/>
    </source>
</evidence>
<dbReference type="GO" id="GO:0004066">
    <property type="term" value="F:asparagine synthase (glutamine-hydrolyzing) activity"/>
    <property type="evidence" value="ECO:0007669"/>
    <property type="project" value="InterPro"/>
</dbReference>
<feature type="compositionally biased region" description="Pro residues" evidence="4">
    <location>
        <begin position="364"/>
        <end position="373"/>
    </location>
</feature>
<dbReference type="PANTHER" id="PTHR45937:SF1">
    <property type="entry name" value="ASPARAGINE SYNTHETASE DOMAIN-CONTAINING PROTEIN 1"/>
    <property type="match status" value="1"/>
</dbReference>
<dbReference type="InterPro" id="IPR014729">
    <property type="entry name" value="Rossmann-like_a/b/a_fold"/>
</dbReference>
<dbReference type="FunCoup" id="A0A3N4LTQ6">
    <property type="interactions" value="734"/>
</dbReference>
<dbReference type="InParanoid" id="A0A3N4LTQ6"/>
<keyword evidence="1" id="KW-0028">Amino-acid biosynthesis</keyword>
<gene>
    <name evidence="6" type="ORF">L211DRAFT_836912</name>
</gene>
<dbReference type="InterPro" id="IPR001962">
    <property type="entry name" value="Asn_synthase"/>
</dbReference>
<evidence type="ECO:0000256" key="1">
    <source>
        <dbReference type="ARBA" id="ARBA00022605"/>
    </source>
</evidence>
<dbReference type="SUPFAM" id="SSF56235">
    <property type="entry name" value="N-terminal nucleophile aminohydrolases (Ntn hydrolases)"/>
    <property type="match status" value="1"/>
</dbReference>
<dbReference type="SUPFAM" id="SSF52402">
    <property type="entry name" value="Adenine nucleotide alpha hydrolases-like"/>
    <property type="match status" value="1"/>
</dbReference>
<protein>
    <recommendedName>
        <fullName evidence="5">Glutamine amidotransferase type-2 domain-containing protein</fullName>
    </recommendedName>
</protein>
<evidence type="ECO:0000313" key="7">
    <source>
        <dbReference type="Proteomes" id="UP000267821"/>
    </source>
</evidence>
<organism evidence="6 7">
    <name type="scientific">Terfezia boudieri ATCC MYA-4762</name>
    <dbReference type="NCBI Taxonomy" id="1051890"/>
    <lineage>
        <taxon>Eukaryota</taxon>
        <taxon>Fungi</taxon>
        <taxon>Dikarya</taxon>
        <taxon>Ascomycota</taxon>
        <taxon>Pezizomycotina</taxon>
        <taxon>Pezizomycetes</taxon>
        <taxon>Pezizales</taxon>
        <taxon>Pezizaceae</taxon>
        <taxon>Terfezia</taxon>
    </lineage>
</organism>
<proteinExistence type="predicted"/>
<dbReference type="GO" id="GO:0006529">
    <property type="term" value="P:asparagine biosynthetic process"/>
    <property type="evidence" value="ECO:0007669"/>
    <property type="project" value="UniProtKB-KW"/>
</dbReference>
<dbReference type="AlphaFoldDB" id="A0A3N4LTQ6"/>
<reference evidence="6 7" key="1">
    <citation type="journal article" date="2018" name="Nat. Ecol. Evol.">
        <title>Pezizomycetes genomes reveal the molecular basis of ectomycorrhizal truffle lifestyle.</title>
        <authorList>
            <person name="Murat C."/>
            <person name="Payen T."/>
            <person name="Noel B."/>
            <person name="Kuo A."/>
            <person name="Morin E."/>
            <person name="Chen J."/>
            <person name="Kohler A."/>
            <person name="Krizsan K."/>
            <person name="Balestrini R."/>
            <person name="Da Silva C."/>
            <person name="Montanini B."/>
            <person name="Hainaut M."/>
            <person name="Levati E."/>
            <person name="Barry K.W."/>
            <person name="Belfiori B."/>
            <person name="Cichocki N."/>
            <person name="Clum A."/>
            <person name="Dockter R.B."/>
            <person name="Fauchery L."/>
            <person name="Guy J."/>
            <person name="Iotti M."/>
            <person name="Le Tacon F."/>
            <person name="Lindquist E.A."/>
            <person name="Lipzen A."/>
            <person name="Malagnac F."/>
            <person name="Mello A."/>
            <person name="Molinier V."/>
            <person name="Miyauchi S."/>
            <person name="Poulain J."/>
            <person name="Riccioni C."/>
            <person name="Rubini A."/>
            <person name="Sitrit Y."/>
            <person name="Splivallo R."/>
            <person name="Traeger S."/>
            <person name="Wang M."/>
            <person name="Zifcakova L."/>
            <person name="Wipf D."/>
            <person name="Zambonelli A."/>
            <person name="Paolocci F."/>
            <person name="Nowrousian M."/>
            <person name="Ottonello S."/>
            <person name="Baldrian P."/>
            <person name="Spatafora J.W."/>
            <person name="Henrissat B."/>
            <person name="Nagy L.G."/>
            <person name="Aury J.M."/>
            <person name="Wincker P."/>
            <person name="Grigoriev I.V."/>
            <person name="Bonfante P."/>
            <person name="Martin F.M."/>
        </authorList>
    </citation>
    <scope>NUCLEOTIDE SEQUENCE [LARGE SCALE GENOMIC DNA]</scope>
    <source>
        <strain evidence="6 7">ATCC MYA-4762</strain>
    </source>
</reference>
<evidence type="ECO:0000256" key="2">
    <source>
        <dbReference type="ARBA" id="ARBA00022888"/>
    </source>
</evidence>
<dbReference type="Proteomes" id="UP000267821">
    <property type="component" value="Unassembled WGS sequence"/>
</dbReference>
<dbReference type="EMBL" id="ML121539">
    <property type="protein sequence ID" value="RPB25048.1"/>
    <property type="molecule type" value="Genomic_DNA"/>
</dbReference>
<keyword evidence="7" id="KW-1185">Reference proteome</keyword>
<evidence type="ECO:0000256" key="4">
    <source>
        <dbReference type="SAM" id="MobiDB-lite"/>
    </source>
</evidence>
<dbReference type="Pfam" id="PF00733">
    <property type="entry name" value="Asn_synthase"/>
    <property type="match status" value="1"/>
</dbReference>
<accession>A0A3N4LTQ6</accession>
<dbReference type="InterPro" id="IPR051857">
    <property type="entry name" value="Asn_synthetase_domain"/>
</dbReference>
<feature type="domain" description="Glutamine amidotransferase type-2" evidence="5">
    <location>
        <begin position="2"/>
        <end position="199"/>
    </location>
</feature>